<reference evidence="2" key="1">
    <citation type="journal article" date="2023" name="Front. Plant Sci.">
        <title>Chromosomal-level genome assembly of Melastoma candidum provides insights into trichome evolution.</title>
        <authorList>
            <person name="Zhong Y."/>
            <person name="Wu W."/>
            <person name="Sun C."/>
            <person name="Zou P."/>
            <person name="Liu Y."/>
            <person name="Dai S."/>
            <person name="Zhou R."/>
        </authorList>
    </citation>
    <scope>NUCLEOTIDE SEQUENCE [LARGE SCALE GENOMIC DNA]</scope>
</reference>
<sequence length="266" mass="30333">MSSQKAISLLSSPHEFRSQSSERSALETHGQNDELHSTWNKVLESPLFHNRPLLPFQEWNINFSELAVGTRVGIGLITDQFGKSSLPFLLRGFFGEVFRGVWNGTDVAIKSPSTSKCNIVSGCMHNAPHLSMVTEYMEMGSLYYLIHPSGQKKKLSRMRRLKMLRDICRGLMCIHRMKIIHRTPEWMAPELIRNEPFIEKCDIFSLGVIMWELCTLNRPWDGVPPERVVYAVANESSRLVIPDSDGPFGRLIADCWAEPQKRPSCE</sequence>
<protein>
    <submittedName>
        <fullName evidence="1">Uncharacterized protein</fullName>
    </submittedName>
</protein>
<organism evidence="1 2">
    <name type="scientific">Melastoma candidum</name>
    <dbReference type="NCBI Taxonomy" id="119954"/>
    <lineage>
        <taxon>Eukaryota</taxon>
        <taxon>Viridiplantae</taxon>
        <taxon>Streptophyta</taxon>
        <taxon>Embryophyta</taxon>
        <taxon>Tracheophyta</taxon>
        <taxon>Spermatophyta</taxon>
        <taxon>Magnoliopsida</taxon>
        <taxon>eudicotyledons</taxon>
        <taxon>Gunneridae</taxon>
        <taxon>Pentapetalae</taxon>
        <taxon>rosids</taxon>
        <taxon>malvids</taxon>
        <taxon>Myrtales</taxon>
        <taxon>Melastomataceae</taxon>
        <taxon>Melastomatoideae</taxon>
        <taxon>Melastomateae</taxon>
        <taxon>Melastoma</taxon>
    </lineage>
</organism>
<keyword evidence="2" id="KW-1185">Reference proteome</keyword>
<evidence type="ECO:0000313" key="1">
    <source>
        <dbReference type="EMBL" id="KAI4383347.1"/>
    </source>
</evidence>
<accession>A0ACB9S5A9</accession>
<comment type="caution">
    <text evidence="1">The sequence shown here is derived from an EMBL/GenBank/DDBJ whole genome shotgun (WGS) entry which is preliminary data.</text>
</comment>
<dbReference type="Proteomes" id="UP001057402">
    <property type="component" value="Chromosome 3"/>
</dbReference>
<dbReference type="EMBL" id="CM042882">
    <property type="protein sequence ID" value="KAI4383347.1"/>
    <property type="molecule type" value="Genomic_DNA"/>
</dbReference>
<gene>
    <name evidence="1" type="ORF">MLD38_009197</name>
</gene>
<proteinExistence type="predicted"/>
<evidence type="ECO:0000313" key="2">
    <source>
        <dbReference type="Proteomes" id="UP001057402"/>
    </source>
</evidence>
<name>A0ACB9S5A9_9MYRT</name>